<feature type="chain" id="PRO_5009522951" description="DUF916 domain-containing protein" evidence="2">
    <location>
        <begin position="27"/>
        <end position="296"/>
    </location>
</feature>
<keyword evidence="1" id="KW-0472">Membrane</keyword>
<feature type="signal peptide" evidence="2">
    <location>
        <begin position="1"/>
        <end position="26"/>
    </location>
</feature>
<sequence>MKYNKTVLLNLLICIILGKFAPAARAQSLSLSLTPPLTEVMIKPGKAISQTFTLINNGDDTLIKAEFKTLNENGNLSDQEEKIIPWLEIASPSLVAEPFLFKKGEQLKLVVNIHPPADTPQQDYYQSLAFITLPVAGRHTQSNISQILVSPILISVTESGLPKSAKIAKFNFPSIIDSFDSLNIDLVLKNTGRAFFHINGQLLLKGLIGRAKYPIIPRIHLSGQEREILLDSPQTKRISGFFLGKYSLIADFALDEGSIKIVEEKVFFALPWKLLVILTVIIIFSLAWNKYRTNPK</sequence>
<keyword evidence="1" id="KW-1133">Transmembrane helix</keyword>
<keyword evidence="1" id="KW-0812">Transmembrane</keyword>
<evidence type="ECO:0008006" key="5">
    <source>
        <dbReference type="Google" id="ProtNLM"/>
    </source>
</evidence>
<comment type="caution">
    <text evidence="3">The sequence shown here is derived from an EMBL/GenBank/DDBJ whole genome shotgun (WGS) entry which is preliminary data.</text>
</comment>
<protein>
    <recommendedName>
        <fullName evidence="5">DUF916 domain-containing protein</fullName>
    </recommendedName>
</protein>
<evidence type="ECO:0000256" key="1">
    <source>
        <dbReference type="SAM" id="Phobius"/>
    </source>
</evidence>
<dbReference type="EMBL" id="MFJM01000011">
    <property type="protein sequence ID" value="OGG18983.1"/>
    <property type="molecule type" value="Genomic_DNA"/>
</dbReference>
<proteinExistence type="predicted"/>
<organism evidence="3 4">
    <name type="scientific">Candidatus Gottesmanbacteria bacterium RIFCSPHIGHO2_02_FULL_39_14</name>
    <dbReference type="NCBI Taxonomy" id="1798383"/>
    <lineage>
        <taxon>Bacteria</taxon>
        <taxon>Candidatus Gottesmaniibacteriota</taxon>
    </lineage>
</organism>
<gene>
    <name evidence="3" type="ORF">A3D78_03060</name>
</gene>
<keyword evidence="2" id="KW-0732">Signal</keyword>
<name>A0A1F6A2T6_9BACT</name>
<dbReference type="Proteomes" id="UP000176253">
    <property type="component" value="Unassembled WGS sequence"/>
</dbReference>
<accession>A0A1F6A2T6</accession>
<feature type="transmembrane region" description="Helical" evidence="1">
    <location>
        <begin position="266"/>
        <end position="288"/>
    </location>
</feature>
<dbReference type="AlphaFoldDB" id="A0A1F6A2T6"/>
<evidence type="ECO:0000256" key="2">
    <source>
        <dbReference type="SAM" id="SignalP"/>
    </source>
</evidence>
<evidence type="ECO:0000313" key="3">
    <source>
        <dbReference type="EMBL" id="OGG18983.1"/>
    </source>
</evidence>
<reference evidence="3 4" key="1">
    <citation type="journal article" date="2016" name="Nat. Commun.">
        <title>Thousands of microbial genomes shed light on interconnected biogeochemical processes in an aquifer system.</title>
        <authorList>
            <person name="Anantharaman K."/>
            <person name="Brown C.T."/>
            <person name="Hug L.A."/>
            <person name="Sharon I."/>
            <person name="Castelle C.J."/>
            <person name="Probst A.J."/>
            <person name="Thomas B.C."/>
            <person name="Singh A."/>
            <person name="Wilkins M.J."/>
            <person name="Karaoz U."/>
            <person name="Brodie E.L."/>
            <person name="Williams K.H."/>
            <person name="Hubbard S.S."/>
            <person name="Banfield J.F."/>
        </authorList>
    </citation>
    <scope>NUCLEOTIDE SEQUENCE [LARGE SCALE GENOMIC DNA]</scope>
</reference>
<evidence type="ECO:0000313" key="4">
    <source>
        <dbReference type="Proteomes" id="UP000176253"/>
    </source>
</evidence>